<keyword evidence="3" id="KW-1185">Reference proteome</keyword>
<accession>A0ABW0QJB0</accession>
<feature type="signal peptide" evidence="1">
    <location>
        <begin position="1"/>
        <end position="28"/>
    </location>
</feature>
<comment type="caution">
    <text evidence="2">The sequence shown here is derived from an EMBL/GenBank/DDBJ whole genome shotgun (WGS) entry which is preliminary data.</text>
</comment>
<name>A0ABW0QJB0_9GAMM</name>
<proteinExistence type="predicted"/>
<dbReference type="RefSeq" id="WP_377317410.1">
    <property type="nucleotide sequence ID" value="NZ_JBHSNF010000001.1"/>
</dbReference>
<keyword evidence="1" id="KW-0732">Signal</keyword>
<feature type="chain" id="PRO_5045692600" evidence="1">
    <location>
        <begin position="29"/>
        <end position="166"/>
    </location>
</feature>
<reference evidence="3" key="1">
    <citation type="journal article" date="2019" name="Int. J. Syst. Evol. Microbiol.">
        <title>The Global Catalogue of Microorganisms (GCM) 10K type strain sequencing project: providing services to taxonomists for standard genome sequencing and annotation.</title>
        <authorList>
            <consortium name="The Broad Institute Genomics Platform"/>
            <consortium name="The Broad Institute Genome Sequencing Center for Infectious Disease"/>
            <person name="Wu L."/>
            <person name="Ma J."/>
        </authorList>
    </citation>
    <scope>NUCLEOTIDE SEQUENCE [LARGE SCALE GENOMIC DNA]</scope>
    <source>
        <strain evidence="3">CGMCC 1.16619</strain>
    </source>
</reference>
<protein>
    <submittedName>
        <fullName evidence="2">Uncharacterized protein</fullName>
    </submittedName>
</protein>
<gene>
    <name evidence="2" type="ORF">ACFPPA_03740</name>
</gene>
<evidence type="ECO:0000313" key="3">
    <source>
        <dbReference type="Proteomes" id="UP001596114"/>
    </source>
</evidence>
<dbReference type="Proteomes" id="UP001596114">
    <property type="component" value="Unassembled WGS sequence"/>
</dbReference>
<organism evidence="2 3">
    <name type="scientific">Rhodanobacter ginsengisoli</name>
    <dbReference type="NCBI Taxonomy" id="418646"/>
    <lineage>
        <taxon>Bacteria</taxon>
        <taxon>Pseudomonadati</taxon>
        <taxon>Pseudomonadota</taxon>
        <taxon>Gammaproteobacteria</taxon>
        <taxon>Lysobacterales</taxon>
        <taxon>Rhodanobacteraceae</taxon>
        <taxon>Rhodanobacter</taxon>
    </lineage>
</organism>
<dbReference type="EMBL" id="JBHSNF010000001">
    <property type="protein sequence ID" value="MFC5524848.1"/>
    <property type="molecule type" value="Genomic_DNA"/>
</dbReference>
<evidence type="ECO:0000313" key="2">
    <source>
        <dbReference type="EMBL" id="MFC5524848.1"/>
    </source>
</evidence>
<evidence type="ECO:0000256" key="1">
    <source>
        <dbReference type="SAM" id="SignalP"/>
    </source>
</evidence>
<sequence length="166" mass="17143">MSTWHKPMTAACSIGATLWALAIAAAQAPGALPGDEAMTCAQIAAELGPYMQRMTPGVTDLAATGQEVIHRGNKRVAGETPAAVGLTAAALGSMADPTGLSGKAVGQAEAAHQAEVWQRAEAEDKPLNDKYRAQAGAVAAQGQQLQSDARLKRLMELVEKKHCDAG</sequence>